<evidence type="ECO:0000256" key="1">
    <source>
        <dbReference type="SAM" id="Phobius"/>
    </source>
</evidence>
<accession>A0AAV2PHW5</accession>
<organism evidence="3 4">
    <name type="scientific">Meganyctiphanes norvegica</name>
    <name type="common">Northern krill</name>
    <name type="synonym">Thysanopoda norvegica</name>
    <dbReference type="NCBI Taxonomy" id="48144"/>
    <lineage>
        <taxon>Eukaryota</taxon>
        <taxon>Metazoa</taxon>
        <taxon>Ecdysozoa</taxon>
        <taxon>Arthropoda</taxon>
        <taxon>Crustacea</taxon>
        <taxon>Multicrustacea</taxon>
        <taxon>Malacostraca</taxon>
        <taxon>Eumalacostraca</taxon>
        <taxon>Eucarida</taxon>
        <taxon>Euphausiacea</taxon>
        <taxon>Euphausiidae</taxon>
        <taxon>Meganyctiphanes</taxon>
    </lineage>
</organism>
<keyword evidence="1" id="KW-0812">Transmembrane</keyword>
<sequence>MVGATGEGEMKFFSGIFATLTVSSWLVTLLICTPTSNAHGTMVNTYTQPDKGYTDSDHASVGDLSGHMAVQFDGDELEAKAVAEKFGLELVCKVFDNPVPVYHLHKREGRERRAFNPYLEMEIRQQPKVHWAEQQKYHHREKRNTLLMKPTQKFLRSKIINVLNDHDERKNRVLRQKIAESYSRERKNFIEWLENNGYSNSKRMQGKIREKKMETFGEGKNLKGTTVTESYQTIEKSLSENISTTKNNEFGDWLENLIENDMGFNDPFYKDQWYL</sequence>
<evidence type="ECO:0000313" key="3">
    <source>
        <dbReference type="EMBL" id="CAL4058630.1"/>
    </source>
</evidence>
<keyword evidence="1" id="KW-0472">Membrane</keyword>
<comment type="caution">
    <text evidence="3">The sequence shown here is derived from an EMBL/GenBank/DDBJ whole genome shotgun (WGS) entry which is preliminary data.</text>
</comment>
<proteinExistence type="predicted"/>
<dbReference type="InterPro" id="IPR032815">
    <property type="entry name" value="S8_pro-domain"/>
</dbReference>
<evidence type="ECO:0000313" key="4">
    <source>
        <dbReference type="Proteomes" id="UP001497623"/>
    </source>
</evidence>
<feature type="domain" description="Peptidase S8 pro-domain" evidence="2">
    <location>
        <begin position="68"/>
        <end position="143"/>
    </location>
</feature>
<feature type="non-terminal residue" evidence="3">
    <location>
        <position position="275"/>
    </location>
</feature>
<keyword evidence="1" id="KW-1133">Transmembrane helix</keyword>
<dbReference type="Pfam" id="PF16470">
    <property type="entry name" value="S8_pro-domain"/>
    <property type="match status" value="1"/>
</dbReference>
<protein>
    <recommendedName>
        <fullName evidence="2">Peptidase S8 pro-domain domain-containing protein</fullName>
    </recommendedName>
</protein>
<keyword evidence="4" id="KW-1185">Reference proteome</keyword>
<dbReference type="EMBL" id="CAXKWB010000012">
    <property type="protein sequence ID" value="CAL4058630.1"/>
    <property type="molecule type" value="Genomic_DNA"/>
</dbReference>
<reference evidence="3 4" key="1">
    <citation type="submission" date="2024-05" db="EMBL/GenBank/DDBJ databases">
        <authorList>
            <person name="Wallberg A."/>
        </authorList>
    </citation>
    <scope>NUCLEOTIDE SEQUENCE [LARGE SCALE GENOMIC DNA]</scope>
</reference>
<dbReference type="Proteomes" id="UP001497623">
    <property type="component" value="Unassembled WGS sequence"/>
</dbReference>
<dbReference type="SUPFAM" id="SSF54897">
    <property type="entry name" value="Protease propeptides/inhibitors"/>
    <property type="match status" value="1"/>
</dbReference>
<name>A0AAV2PHW5_MEGNR</name>
<dbReference type="InterPro" id="IPR038466">
    <property type="entry name" value="S8_pro-domain_sf"/>
</dbReference>
<evidence type="ECO:0000259" key="2">
    <source>
        <dbReference type="Pfam" id="PF16470"/>
    </source>
</evidence>
<dbReference type="Gene3D" id="3.30.70.850">
    <property type="entry name" value="Peptidase S8, pro-domain"/>
    <property type="match status" value="1"/>
</dbReference>
<dbReference type="AlphaFoldDB" id="A0AAV2PHW5"/>
<feature type="transmembrane region" description="Helical" evidence="1">
    <location>
        <begin position="12"/>
        <end position="32"/>
    </location>
</feature>
<gene>
    <name evidence="3" type="ORF">MNOR_LOCUS74</name>
</gene>